<organism evidence="5 6">
    <name type="scientific">Trichoderma harzianum CBS 226.95</name>
    <dbReference type="NCBI Taxonomy" id="983964"/>
    <lineage>
        <taxon>Eukaryota</taxon>
        <taxon>Fungi</taxon>
        <taxon>Dikarya</taxon>
        <taxon>Ascomycota</taxon>
        <taxon>Pezizomycotina</taxon>
        <taxon>Sordariomycetes</taxon>
        <taxon>Hypocreomycetidae</taxon>
        <taxon>Hypocreales</taxon>
        <taxon>Hypocreaceae</taxon>
        <taxon>Trichoderma</taxon>
    </lineage>
</organism>
<dbReference type="Pfam" id="PF24883">
    <property type="entry name" value="NPHP3_N"/>
    <property type="match status" value="1"/>
</dbReference>
<dbReference type="SMART" id="SM00248">
    <property type="entry name" value="ANK"/>
    <property type="match status" value="2"/>
</dbReference>
<dbReference type="Gene3D" id="3.40.50.300">
    <property type="entry name" value="P-loop containing nucleotide triphosphate hydrolases"/>
    <property type="match status" value="1"/>
</dbReference>
<evidence type="ECO:0000259" key="3">
    <source>
        <dbReference type="Pfam" id="PF22939"/>
    </source>
</evidence>
<dbReference type="PANTHER" id="PTHR46082:SF11">
    <property type="entry name" value="AAA+ ATPASE DOMAIN-CONTAINING PROTEIN-RELATED"/>
    <property type="match status" value="1"/>
</dbReference>
<feature type="domain" description="Nephrocystin 3-like N-terminal" evidence="4">
    <location>
        <begin position="332"/>
        <end position="484"/>
    </location>
</feature>
<gene>
    <name evidence="5" type="ORF">M431DRAFT_77404</name>
</gene>
<dbReference type="Proteomes" id="UP000241690">
    <property type="component" value="Unassembled WGS sequence"/>
</dbReference>
<dbReference type="InterPro" id="IPR036770">
    <property type="entry name" value="Ankyrin_rpt-contain_sf"/>
</dbReference>
<evidence type="ECO:0000313" key="6">
    <source>
        <dbReference type="Proteomes" id="UP000241690"/>
    </source>
</evidence>
<feature type="domain" description="GPI inositol-deacylase winged helix" evidence="3">
    <location>
        <begin position="590"/>
        <end position="670"/>
    </location>
</feature>
<dbReference type="Pfam" id="PF01048">
    <property type="entry name" value="PNP_UDP_1"/>
    <property type="match status" value="1"/>
</dbReference>
<dbReference type="STRING" id="983964.A0A2T4ALN1"/>
<dbReference type="Pfam" id="PF12796">
    <property type="entry name" value="Ank_2"/>
    <property type="match status" value="1"/>
</dbReference>
<protein>
    <submittedName>
        <fullName evidence="5">Uncharacterized protein</fullName>
    </submittedName>
</protein>
<dbReference type="RefSeq" id="XP_024777664.1">
    <property type="nucleotide sequence ID" value="XM_024922572.1"/>
</dbReference>
<feature type="domain" description="Nucleoside phosphorylase" evidence="2">
    <location>
        <begin position="17"/>
        <end position="128"/>
    </location>
</feature>
<dbReference type="InterPro" id="IPR035994">
    <property type="entry name" value="Nucleoside_phosphorylase_sf"/>
</dbReference>
<dbReference type="Gene3D" id="1.25.40.20">
    <property type="entry name" value="Ankyrin repeat-containing domain"/>
    <property type="match status" value="1"/>
</dbReference>
<name>A0A2T4ALN1_TRIHA</name>
<evidence type="ECO:0000313" key="5">
    <source>
        <dbReference type="EMBL" id="PTB57987.1"/>
    </source>
</evidence>
<dbReference type="PANTHER" id="PTHR46082">
    <property type="entry name" value="ATP/GTP-BINDING PROTEIN-RELATED"/>
    <property type="match status" value="1"/>
</dbReference>
<dbReference type="InterPro" id="IPR027417">
    <property type="entry name" value="P-loop_NTPase"/>
</dbReference>
<sequence>MPFEAALRPKGHHEYTVGWICALPKEQTAAIAMLDHRHADFQKPLNDPNNYTLGSINGHGIVIACLPKGITGTTSAATVAAWMVNSFPSIKVGLLVGIGGGVPPKVRLGDVVVSTPIGRFPGVVQWDFGKAKEGGKFERTGSLNNPPTPLLTALTRLETEHELNGSKIPEYLDQLKERWPRLASKYLRSDHHEDLLFRSDYQHVSENTNYTNFSGLEDSTEEGNCEFCDRSQLIKKKPRDIRVHYGLIASGNQAIKDATLRNKLNKDLNSQVLCIEMEAAGLMNNFPCIIIRGICDYADSHKNNAWQEHAAAVAAAFAKELLGYIQTSEIERHWVAGRNQTLFCPGMPGAGKTILTSIVVDYLVSKFRHGDVGIAYIYCNFHRHHEQSTGDLLASILKQLAETQPLLPESVTDLYNSHQSRRTRPSVDELYKTLQSIIASYSRVFIIIDALDECQTSNNSRIKFLFKLFDIQGESHINIFATSRPIPEVQEKFKESAVIEVRAHTDDVKNSLESQISQSDSEFLNICREDIKTKITEAAEGMFLLAQLYFNIIKDKRTQKKIKDTLKELPIGRNTYDYTYEEAMKRIISQAPDTTELARVVLSWIVCAKRPLKALELQHALAVEPKKYRIDEENLLPIGDMASICAGLVTIEGNSGTVRLIHYTTHEYLERTMERWLPDAESVITTICTTYLLLDDFKTGPCKPCGEYSHNGIAYKTDCKYQKRLQSFPFYNYAANHWGHHARGCSKLDEEVINFLKRKSNVEASAQVLLGEPTYDSCSNFPREVTGLHLASYFGAVEAVNCMLPYEERVDPDSKDEYRRSALSYAVEHGHESIVKLLLSTGRVDPGSRDKYGKQPLLYAAIKGYEGIVKLL</sequence>
<dbReference type="AlphaFoldDB" id="A0A2T4ALN1"/>
<dbReference type="SUPFAM" id="SSF52540">
    <property type="entry name" value="P-loop containing nucleoside triphosphate hydrolases"/>
    <property type="match status" value="1"/>
</dbReference>
<dbReference type="GeneID" id="36631155"/>
<dbReference type="InterPro" id="IPR053137">
    <property type="entry name" value="NLR-like"/>
</dbReference>
<dbReference type="GO" id="GO:0003824">
    <property type="term" value="F:catalytic activity"/>
    <property type="evidence" value="ECO:0007669"/>
    <property type="project" value="InterPro"/>
</dbReference>
<dbReference type="SUPFAM" id="SSF48403">
    <property type="entry name" value="Ankyrin repeat"/>
    <property type="match status" value="1"/>
</dbReference>
<dbReference type="InterPro" id="IPR054471">
    <property type="entry name" value="GPIID_WHD"/>
</dbReference>
<reference evidence="5 6" key="1">
    <citation type="submission" date="2016-07" db="EMBL/GenBank/DDBJ databases">
        <title>Multiple horizontal gene transfer events from other fungi enriched the ability of initially mycotrophic Trichoderma (Ascomycota) to feed on dead plant biomass.</title>
        <authorList>
            <consortium name="DOE Joint Genome Institute"/>
            <person name="Aerts A."/>
            <person name="Atanasova L."/>
            <person name="Chenthamara K."/>
            <person name="Zhang J."/>
            <person name="Grujic M."/>
            <person name="Henrissat B."/>
            <person name="Kuo A."/>
            <person name="Salamov A."/>
            <person name="Lipzen A."/>
            <person name="Labutti K."/>
            <person name="Barry K."/>
            <person name="Miao Y."/>
            <person name="Rahimi M.J."/>
            <person name="Shen Q."/>
            <person name="Grigoriev I.V."/>
            <person name="Kubicek C.P."/>
            <person name="Druzhinina I.S."/>
        </authorList>
    </citation>
    <scope>NUCLEOTIDE SEQUENCE [LARGE SCALE GENOMIC DNA]</scope>
    <source>
        <strain evidence="5 6">CBS 226.95</strain>
    </source>
</reference>
<dbReference type="InterPro" id="IPR002110">
    <property type="entry name" value="Ankyrin_rpt"/>
</dbReference>
<keyword evidence="1" id="KW-0677">Repeat</keyword>
<evidence type="ECO:0000259" key="4">
    <source>
        <dbReference type="Pfam" id="PF24883"/>
    </source>
</evidence>
<dbReference type="InterPro" id="IPR000845">
    <property type="entry name" value="Nucleoside_phosphorylase_d"/>
</dbReference>
<dbReference type="GO" id="GO:0009116">
    <property type="term" value="P:nucleoside metabolic process"/>
    <property type="evidence" value="ECO:0007669"/>
    <property type="project" value="InterPro"/>
</dbReference>
<evidence type="ECO:0000259" key="2">
    <source>
        <dbReference type="Pfam" id="PF01048"/>
    </source>
</evidence>
<dbReference type="InterPro" id="IPR056884">
    <property type="entry name" value="NPHP3-like_N"/>
</dbReference>
<dbReference type="SUPFAM" id="SSF53167">
    <property type="entry name" value="Purine and uridine phosphorylases"/>
    <property type="match status" value="1"/>
</dbReference>
<keyword evidence="6" id="KW-1185">Reference proteome</keyword>
<proteinExistence type="predicted"/>
<accession>A0A2T4ALN1</accession>
<evidence type="ECO:0000256" key="1">
    <source>
        <dbReference type="ARBA" id="ARBA00022737"/>
    </source>
</evidence>
<feature type="non-terminal residue" evidence="5">
    <location>
        <position position="872"/>
    </location>
</feature>
<dbReference type="EMBL" id="KZ679677">
    <property type="protein sequence ID" value="PTB57987.1"/>
    <property type="molecule type" value="Genomic_DNA"/>
</dbReference>
<dbReference type="Pfam" id="PF22939">
    <property type="entry name" value="WHD_GPIID"/>
    <property type="match status" value="1"/>
</dbReference>
<dbReference type="Gene3D" id="3.40.50.1580">
    <property type="entry name" value="Nucleoside phosphorylase domain"/>
    <property type="match status" value="1"/>
</dbReference>